<reference evidence="12 13" key="1">
    <citation type="journal article" date="2011" name="Proc. Natl. Acad. Sci. U.S.A.">
        <title>Evolutionary erosion of yeast sex chromosomes by mating-type switching accidents.</title>
        <authorList>
            <person name="Gordon J.L."/>
            <person name="Armisen D."/>
            <person name="Proux-Wera E."/>
            <person name="Oheigeartaigh S.S."/>
            <person name="Byrne K.P."/>
            <person name="Wolfe K.H."/>
        </authorList>
    </citation>
    <scope>NUCLEOTIDE SEQUENCE [LARGE SCALE GENOMIC DNA]</scope>
    <source>
        <strain evidence="13">ATCC 34711 / CBS 6284 / DSM 70876 / NBRC 10599 / NRRL Y-10934 / UCD 77-7</strain>
    </source>
</reference>
<keyword evidence="2" id="KW-0597">Phosphoprotein</keyword>
<dbReference type="eggNOG" id="ENOG502QS8F">
    <property type="taxonomic scope" value="Eukaryota"/>
</dbReference>
<dbReference type="InParanoid" id="I2H7C4"/>
<dbReference type="SMART" id="SM00320">
    <property type="entry name" value="WD40"/>
    <property type="match status" value="5"/>
</dbReference>
<evidence type="ECO:0000313" key="13">
    <source>
        <dbReference type="Proteomes" id="UP000002866"/>
    </source>
</evidence>
<feature type="compositionally biased region" description="Basic and acidic residues" evidence="10">
    <location>
        <begin position="434"/>
        <end position="461"/>
    </location>
</feature>
<feature type="compositionally biased region" description="Basic and acidic residues" evidence="10">
    <location>
        <begin position="82"/>
        <end position="135"/>
    </location>
</feature>
<evidence type="ECO:0000256" key="2">
    <source>
        <dbReference type="ARBA" id="ARBA00022553"/>
    </source>
</evidence>
<dbReference type="SUPFAM" id="SSF50978">
    <property type="entry name" value="WD40 repeat-like"/>
    <property type="match status" value="1"/>
</dbReference>
<dbReference type="KEGG" id="tbl:TBLA_0G03390"/>
<dbReference type="Pfam" id="PF23798">
    <property type="entry name" value="Beta-prop_SPT8"/>
    <property type="match status" value="1"/>
</dbReference>
<dbReference type="GeneID" id="14497408"/>
<dbReference type="GO" id="GO:0003712">
    <property type="term" value="F:transcription coregulator activity"/>
    <property type="evidence" value="ECO:0007669"/>
    <property type="project" value="EnsemblFungi"/>
</dbReference>
<comment type="subcellular location">
    <subcellularLocation>
        <location evidence="1">Nucleus</location>
    </subcellularLocation>
</comment>
<proteinExistence type="inferred from homology"/>
<feature type="compositionally biased region" description="Basic and acidic residues" evidence="10">
    <location>
        <begin position="148"/>
        <end position="161"/>
    </location>
</feature>
<feature type="repeat" description="WD" evidence="9">
    <location>
        <begin position="336"/>
        <end position="377"/>
    </location>
</feature>
<dbReference type="PANTHER" id="PTHR22847:SF735">
    <property type="entry name" value="AFR153WP"/>
    <property type="match status" value="1"/>
</dbReference>
<dbReference type="GO" id="GO:0006325">
    <property type="term" value="P:chromatin organization"/>
    <property type="evidence" value="ECO:0007669"/>
    <property type="project" value="EnsemblFungi"/>
</dbReference>
<evidence type="ECO:0000256" key="9">
    <source>
        <dbReference type="PROSITE-ProRule" id="PRU00221"/>
    </source>
</evidence>
<feature type="compositionally biased region" description="Acidic residues" evidence="10">
    <location>
        <begin position="413"/>
        <end position="433"/>
    </location>
</feature>
<dbReference type="Gene3D" id="2.130.10.10">
    <property type="entry name" value="YVTN repeat-like/Quinoprotein amine dehydrogenase"/>
    <property type="match status" value="2"/>
</dbReference>
<dbReference type="InterPro" id="IPR057544">
    <property type="entry name" value="Beta-prop_SPT8"/>
</dbReference>
<dbReference type="EMBL" id="HE806322">
    <property type="protein sequence ID" value="CCH62276.1"/>
    <property type="molecule type" value="Genomic_DNA"/>
</dbReference>
<dbReference type="OrthoDB" id="10260946at2759"/>
<evidence type="ECO:0000259" key="11">
    <source>
        <dbReference type="Pfam" id="PF23798"/>
    </source>
</evidence>
<dbReference type="HOGENOM" id="CLU_010934_2_1_1"/>
<dbReference type="InterPro" id="IPR036322">
    <property type="entry name" value="WD40_repeat_dom_sf"/>
</dbReference>
<dbReference type="GO" id="GO:0005634">
    <property type="term" value="C:nucleus"/>
    <property type="evidence" value="ECO:0007669"/>
    <property type="project" value="UniProtKB-SubCell"/>
</dbReference>
<evidence type="ECO:0000256" key="10">
    <source>
        <dbReference type="SAM" id="MobiDB-lite"/>
    </source>
</evidence>
<dbReference type="FunCoup" id="I2H7C4">
    <property type="interactions" value="480"/>
</dbReference>
<feature type="compositionally biased region" description="Acidic residues" evidence="10">
    <location>
        <begin position="13"/>
        <end position="80"/>
    </location>
</feature>
<dbReference type="GO" id="GO:0000122">
    <property type="term" value="P:negative regulation of transcription by RNA polymerase II"/>
    <property type="evidence" value="ECO:0007669"/>
    <property type="project" value="EnsemblFungi"/>
</dbReference>
<evidence type="ECO:0000256" key="3">
    <source>
        <dbReference type="ARBA" id="ARBA00022574"/>
    </source>
</evidence>
<dbReference type="PROSITE" id="PS50082">
    <property type="entry name" value="WD_REPEATS_2"/>
    <property type="match status" value="1"/>
</dbReference>
<feature type="region of interest" description="Disordered" evidence="10">
    <location>
        <begin position="1"/>
        <end position="177"/>
    </location>
</feature>
<protein>
    <recommendedName>
        <fullName evidence="11">Transcription factor spt8 beta-propeller domain-containing protein</fullName>
    </recommendedName>
</protein>
<dbReference type="PANTHER" id="PTHR22847">
    <property type="entry name" value="WD40 REPEAT PROTEIN"/>
    <property type="match status" value="1"/>
</dbReference>
<keyword evidence="7" id="KW-0539">Nucleus</keyword>
<evidence type="ECO:0000256" key="8">
    <source>
        <dbReference type="ARBA" id="ARBA00061203"/>
    </source>
</evidence>
<feature type="compositionally biased region" description="Acidic residues" evidence="10">
    <location>
        <begin position="138"/>
        <end position="147"/>
    </location>
</feature>
<evidence type="ECO:0000256" key="7">
    <source>
        <dbReference type="ARBA" id="ARBA00023242"/>
    </source>
</evidence>
<name>I2H7C4_HENB6</name>
<evidence type="ECO:0000256" key="1">
    <source>
        <dbReference type="ARBA" id="ARBA00004123"/>
    </source>
</evidence>
<feature type="domain" description="Transcription factor spt8 beta-propeller" evidence="11">
    <location>
        <begin position="197"/>
        <end position="638"/>
    </location>
</feature>
<dbReference type="FunFam" id="2.130.10.10:FF:000925">
    <property type="entry name" value="Transcription factor SPT8"/>
    <property type="match status" value="1"/>
</dbReference>
<keyword evidence="13" id="KW-1185">Reference proteome</keyword>
<sequence>MEEVDGILNQSQIDDEEEEEEEEMMAEDIAEVAEEIGEDVEQDDEDEEEDDDDEDEDEDEEEDEEEEEEEDEEDDVDMLDSETNKPKSENKSTTKNDNIDRNTSHKLHDTPSDTEKGNIEERTEKLPNKSDKSGDFIDTSDDKEEEDKEKSPNNKDTKELDPNNIEKPNPNTDEDFEESVHRYYTQLFRSSRLADGYNIYPTAAIPIQTHVNALAMSKGLQYLFLGGEDGYIRKFDFRNTMDGKHSLTVLQKHSLTESIQYAGINLSYWENEVPQKKSEIKTLKNSKDYEPKVSPVHSLAVQSECLFMLSGLDNGGITLQGVRYLEGSIEHYFKNSNSHTQPVNLLKLNNSESRFISTSWDKTIIEWDLNNGSMANNFKGVQAEISSLEFRPLHSMVEIKDINIKSEDTNDGKDDDMDSLFGDEEDEDIDGDINMDKSNDQADLDKIDVSQNHEKKNDREDISKKTLNVVTNENIFMTSGLNGSISIWDRRTPTTPAMNLQKGLLTPPWCQSATWGIDGDTIYAGRRNASVEKFDLKMPSKPMSQIKLPTISGPVSCIYALPNDRHLLCASYDNIRLYDMNASTSKSSASPFFIVPGHHGGAISNIFVDPTCRFMISTSGNRGWQGVSTDVALLYEIDLV</sequence>
<comment type="similarity">
    <text evidence="8">Belongs to the WD repeat SPT8 family.</text>
</comment>
<feature type="region of interest" description="Disordered" evidence="10">
    <location>
        <begin position="406"/>
        <end position="461"/>
    </location>
</feature>
<keyword evidence="5" id="KW-0805">Transcription regulation</keyword>
<dbReference type="RefSeq" id="XP_004181795.1">
    <property type="nucleotide sequence ID" value="XM_004181747.1"/>
</dbReference>
<organism evidence="12 13">
    <name type="scientific">Henningerozyma blattae (strain ATCC 34711 / CBS 6284 / DSM 70876 / NBRC 10599 / NRRL Y-10934 / UCD 77-7)</name>
    <name type="common">Yeast</name>
    <name type="synonym">Tetrapisispora blattae</name>
    <dbReference type="NCBI Taxonomy" id="1071380"/>
    <lineage>
        <taxon>Eukaryota</taxon>
        <taxon>Fungi</taxon>
        <taxon>Dikarya</taxon>
        <taxon>Ascomycota</taxon>
        <taxon>Saccharomycotina</taxon>
        <taxon>Saccharomycetes</taxon>
        <taxon>Saccharomycetales</taxon>
        <taxon>Saccharomycetaceae</taxon>
        <taxon>Henningerozyma</taxon>
    </lineage>
</organism>
<dbReference type="STRING" id="1071380.I2H7C4"/>
<dbReference type="OMA" id="WDRRQPN"/>
<keyword evidence="6" id="KW-0804">Transcription</keyword>
<evidence type="ECO:0000256" key="6">
    <source>
        <dbReference type="ARBA" id="ARBA00023163"/>
    </source>
</evidence>
<keyword evidence="4" id="KW-0677">Repeat</keyword>
<dbReference type="GO" id="GO:0045944">
    <property type="term" value="P:positive regulation of transcription by RNA polymerase II"/>
    <property type="evidence" value="ECO:0007669"/>
    <property type="project" value="EnsemblFungi"/>
</dbReference>
<gene>
    <name evidence="12" type="primary">TBLA0G03390</name>
    <name evidence="12" type="ORF">TBLA_0G03390</name>
</gene>
<dbReference type="Proteomes" id="UP000002866">
    <property type="component" value="Chromosome 7"/>
</dbReference>
<dbReference type="GO" id="GO:0000124">
    <property type="term" value="C:SAGA complex"/>
    <property type="evidence" value="ECO:0007669"/>
    <property type="project" value="EnsemblFungi"/>
</dbReference>
<evidence type="ECO:0000256" key="5">
    <source>
        <dbReference type="ARBA" id="ARBA00023015"/>
    </source>
</evidence>
<dbReference type="GO" id="GO:0017025">
    <property type="term" value="F:TBP-class protein binding"/>
    <property type="evidence" value="ECO:0007669"/>
    <property type="project" value="EnsemblFungi"/>
</dbReference>
<dbReference type="InterPro" id="IPR015943">
    <property type="entry name" value="WD40/YVTN_repeat-like_dom_sf"/>
</dbReference>
<evidence type="ECO:0000256" key="4">
    <source>
        <dbReference type="ARBA" id="ARBA00022737"/>
    </source>
</evidence>
<dbReference type="AlphaFoldDB" id="I2H7C4"/>
<keyword evidence="3 9" id="KW-0853">WD repeat</keyword>
<dbReference type="InterPro" id="IPR001680">
    <property type="entry name" value="WD40_rpt"/>
</dbReference>
<evidence type="ECO:0000313" key="12">
    <source>
        <dbReference type="EMBL" id="CCH62276.1"/>
    </source>
</evidence>
<accession>I2H7C4</accession>